<dbReference type="Proteomes" id="UP000515276">
    <property type="component" value="Chromosome"/>
</dbReference>
<proteinExistence type="predicted"/>
<keyword evidence="2" id="KW-1185">Reference proteome</keyword>
<name>A0A7G5DTT9_9PSED</name>
<reference evidence="1 2" key="1">
    <citation type="journal article" date="2020" name="G3 (Bethesda)">
        <title>CeMbio - The Caenorhabditis elegans Microbiome Resource.</title>
        <authorList>
            <person name="Dirksen P."/>
            <person name="Assie A."/>
            <person name="Zimmermann J."/>
            <person name="Zhang F."/>
            <person name="Tietje A.M."/>
            <person name="Marsh S.A."/>
            <person name="Felix M.A."/>
            <person name="Shapira M."/>
            <person name="Kaleta C."/>
            <person name="Schulenburg H."/>
            <person name="Samuel B."/>
        </authorList>
    </citation>
    <scope>NUCLEOTIDE SEQUENCE [LARGE SCALE GENOMIC DNA]</scope>
    <source>
        <strain evidence="1 2">MSPm1</strain>
    </source>
</reference>
<evidence type="ECO:0000313" key="2">
    <source>
        <dbReference type="Proteomes" id="UP000515276"/>
    </source>
</evidence>
<dbReference type="EMBL" id="CP059139">
    <property type="protein sequence ID" value="QMV65164.1"/>
    <property type="molecule type" value="Genomic_DNA"/>
</dbReference>
<dbReference type="RefSeq" id="WP_182371015.1">
    <property type="nucleotide sequence ID" value="NZ_CP059139.1"/>
</dbReference>
<protein>
    <submittedName>
        <fullName evidence="1">Uncharacterized protein</fullName>
    </submittedName>
</protein>
<sequence>MLPELKYTTPDGRQITPTSARQWVTVISKLPTLADRKAAIANQVPEHLRELVRTMGRIAWEHPARSKQ</sequence>
<evidence type="ECO:0000313" key="1">
    <source>
        <dbReference type="EMBL" id="QMV65164.1"/>
    </source>
</evidence>
<accession>A0A7G5DTT9</accession>
<gene>
    <name evidence="1" type="ORF">HS968_08920</name>
</gene>
<organism evidence="1 2">
    <name type="scientific">Pseudomonas berkeleyensis</name>
    <dbReference type="NCBI Taxonomy" id="2726956"/>
    <lineage>
        <taxon>Bacteria</taxon>
        <taxon>Pseudomonadati</taxon>
        <taxon>Pseudomonadota</taxon>
        <taxon>Gammaproteobacteria</taxon>
        <taxon>Pseudomonadales</taxon>
        <taxon>Pseudomonadaceae</taxon>
        <taxon>Pseudomonas</taxon>
    </lineage>
</organism>
<dbReference type="AlphaFoldDB" id="A0A7G5DTT9"/>